<dbReference type="EMBL" id="ALBS01000032">
    <property type="protein sequence ID" value="EJT52223.1"/>
    <property type="molecule type" value="Genomic_DNA"/>
</dbReference>
<dbReference type="VEuPathDB" id="FungiDB:A1Q1_06329"/>
<sequence>MSNVCPASASASTLEQCPVSGEQSKYASAMELPQETKPIPYPPRKFIVGNLFDLDPTRGVQCIHEIGERPEFRDIYELKIMGQAFSIAGSYKMAKALCDETRFKKNAHRPIMLLRDMLGDGLFTALDEEESWEIAHRILLPAFGPLSLKKMQPMMVDTLTQMLMHWEHTAGTPFDIVDQFTRLTLDTIGLCAFRFRFNSFHSEKVHPFVDNLMKVLVQIDERSKFPDGLLKLRYFANKKYYGAIQEMFDMCDQLIAERKRNPYPDAGDLLNTMLHDKDPKTGKGLTDENIRYQVITFLSAGKCG</sequence>
<keyword evidence="5" id="KW-0408">Iron</keyword>
<dbReference type="SUPFAM" id="SSF48264">
    <property type="entry name" value="Cytochrome P450"/>
    <property type="match status" value="1"/>
</dbReference>
<dbReference type="Proteomes" id="UP000002748">
    <property type="component" value="Unassembled WGS sequence"/>
</dbReference>
<dbReference type="InterPro" id="IPR001128">
    <property type="entry name" value="Cyt_P450"/>
</dbReference>
<evidence type="ECO:0000313" key="7">
    <source>
        <dbReference type="EMBL" id="EJT52223.1"/>
    </source>
</evidence>
<evidence type="ECO:0000256" key="3">
    <source>
        <dbReference type="ARBA" id="ARBA00022723"/>
    </source>
</evidence>
<evidence type="ECO:0000256" key="6">
    <source>
        <dbReference type="ARBA" id="ARBA00023033"/>
    </source>
</evidence>
<keyword evidence="6" id="KW-0503">Monooxygenase</keyword>
<evidence type="ECO:0000256" key="4">
    <source>
        <dbReference type="ARBA" id="ARBA00023002"/>
    </source>
</evidence>
<evidence type="ECO:0000256" key="2">
    <source>
        <dbReference type="ARBA" id="ARBA00022617"/>
    </source>
</evidence>
<dbReference type="GeneID" id="25989841"/>
<keyword evidence="4" id="KW-0560">Oxidoreductase</keyword>
<dbReference type="InterPro" id="IPR050196">
    <property type="entry name" value="Cytochrome_P450_Monoox"/>
</dbReference>
<dbReference type="GO" id="GO:0005506">
    <property type="term" value="F:iron ion binding"/>
    <property type="evidence" value="ECO:0007669"/>
    <property type="project" value="InterPro"/>
</dbReference>
<dbReference type="Pfam" id="PF00067">
    <property type="entry name" value="p450"/>
    <property type="match status" value="1"/>
</dbReference>
<dbReference type="GO" id="GO:0020037">
    <property type="term" value="F:heme binding"/>
    <property type="evidence" value="ECO:0007669"/>
    <property type="project" value="InterPro"/>
</dbReference>
<dbReference type="KEGG" id="tasa:A1Q1_06329"/>
<protein>
    <submittedName>
        <fullName evidence="7">Cytochrome p450</fullName>
    </submittedName>
</protein>
<evidence type="ECO:0000256" key="1">
    <source>
        <dbReference type="ARBA" id="ARBA00010617"/>
    </source>
</evidence>
<dbReference type="InterPro" id="IPR036396">
    <property type="entry name" value="Cyt_P450_sf"/>
</dbReference>
<organism evidence="7 8">
    <name type="scientific">Trichosporon asahii var. asahii (strain ATCC 90039 / CBS 2479 / JCM 2466 / KCTC 7840 / NBRC 103889/ NCYC 2677 / UAMH 7654)</name>
    <name type="common">Yeast</name>
    <dbReference type="NCBI Taxonomy" id="1186058"/>
    <lineage>
        <taxon>Eukaryota</taxon>
        <taxon>Fungi</taxon>
        <taxon>Dikarya</taxon>
        <taxon>Basidiomycota</taxon>
        <taxon>Agaricomycotina</taxon>
        <taxon>Tremellomycetes</taxon>
        <taxon>Trichosporonales</taxon>
        <taxon>Trichosporonaceae</taxon>
        <taxon>Trichosporon</taxon>
    </lineage>
</organism>
<name>J5REL1_TRIAS</name>
<dbReference type="HOGENOM" id="CLU_076688_0_0_1"/>
<dbReference type="RefSeq" id="XP_014183408.1">
    <property type="nucleotide sequence ID" value="XM_014327933.1"/>
</dbReference>
<keyword evidence="3" id="KW-0479">Metal-binding</keyword>
<gene>
    <name evidence="7" type="ORF">A1Q1_06329</name>
</gene>
<dbReference type="AlphaFoldDB" id="J5REL1"/>
<evidence type="ECO:0000313" key="8">
    <source>
        <dbReference type="Proteomes" id="UP000002748"/>
    </source>
</evidence>
<dbReference type="GO" id="GO:0016705">
    <property type="term" value="F:oxidoreductase activity, acting on paired donors, with incorporation or reduction of molecular oxygen"/>
    <property type="evidence" value="ECO:0007669"/>
    <property type="project" value="InterPro"/>
</dbReference>
<dbReference type="PANTHER" id="PTHR24291">
    <property type="entry name" value="CYTOCHROME P450 FAMILY 4"/>
    <property type="match status" value="1"/>
</dbReference>
<dbReference type="PANTHER" id="PTHR24291:SF50">
    <property type="entry name" value="BIFUNCTIONAL ALBAFLAVENONE MONOOXYGENASE_TERPENE SYNTHASE"/>
    <property type="match status" value="1"/>
</dbReference>
<dbReference type="GO" id="GO:0004497">
    <property type="term" value="F:monooxygenase activity"/>
    <property type="evidence" value="ECO:0007669"/>
    <property type="project" value="UniProtKB-KW"/>
</dbReference>
<accession>J5REL1</accession>
<comment type="similarity">
    <text evidence="1">Belongs to the cytochrome P450 family.</text>
</comment>
<evidence type="ECO:0000256" key="5">
    <source>
        <dbReference type="ARBA" id="ARBA00023004"/>
    </source>
</evidence>
<comment type="caution">
    <text evidence="7">The sequence shown here is derived from an EMBL/GenBank/DDBJ whole genome shotgun (WGS) entry which is preliminary data.</text>
</comment>
<keyword evidence="2" id="KW-0349">Heme</keyword>
<proteinExistence type="inferred from homology"/>
<dbReference type="Gene3D" id="1.10.630.10">
    <property type="entry name" value="Cytochrome P450"/>
    <property type="match status" value="1"/>
</dbReference>
<dbReference type="OrthoDB" id="1470350at2759"/>
<reference evidence="7 8" key="1">
    <citation type="journal article" date="2012" name="Eukaryot. Cell">
        <title>Draft genome sequence of CBS 2479, the standard type strain of Trichosporon asahii.</title>
        <authorList>
            <person name="Yang R.Y."/>
            <person name="Li H.T."/>
            <person name="Zhu H."/>
            <person name="Zhou G.P."/>
            <person name="Wang M."/>
            <person name="Wang L."/>
        </authorList>
    </citation>
    <scope>NUCLEOTIDE SEQUENCE [LARGE SCALE GENOMIC DNA]</scope>
    <source>
        <strain evidence="8">ATCC 90039 / CBS 2479 / JCM 2466 / KCTC 7840 / NCYC 2677 / UAMH 7654</strain>
    </source>
</reference>